<sequence length="316" mass="33382">MTPASDGERQGALRWLLRQVRRLVVLALTLLVAALGAAVALDMKLRRADVLGDYPGQPESSGGTNWLLVGSDSRTELSERQQEQLATGGDVGPPHSDTVLLVHLPDSGPAVVVSLPRDSLVPIPGESERNKLNTAYARGGGRLLAQTVELATGLRLDHYAEIGFGGLADLVEAVGGVDVCLDEPLDDPLAGVDLPKGCQHLNGAQALGLSRSRATPRADLDRMLHQRALVTALVGKLGSGWTLADPFRISALWRALTTDVTFDRGAHVWQLAALAKALGGQPAATVVPVGGFKDTEVGNVVLWDEDKAKALFASLR</sequence>
<dbReference type="eggNOG" id="COG1316">
    <property type="taxonomic scope" value="Bacteria"/>
</dbReference>
<dbReference type="Gene3D" id="3.40.630.190">
    <property type="entry name" value="LCP protein"/>
    <property type="match status" value="1"/>
</dbReference>
<dbReference type="PANTHER" id="PTHR33392">
    <property type="entry name" value="POLYISOPRENYL-TEICHOIC ACID--PEPTIDOGLYCAN TEICHOIC ACID TRANSFERASE TAGU"/>
    <property type="match status" value="1"/>
</dbReference>
<dbReference type="InterPro" id="IPR004474">
    <property type="entry name" value="LytR_CpsA_psr"/>
</dbReference>
<evidence type="ECO:0000256" key="1">
    <source>
        <dbReference type="ARBA" id="ARBA00006068"/>
    </source>
</evidence>
<protein>
    <recommendedName>
        <fullName evidence="2">Cell envelope-related transcriptional attenuator domain-containing protein</fullName>
    </recommendedName>
</protein>
<accession>U1M223</accession>
<feature type="domain" description="Cell envelope-related transcriptional attenuator" evidence="2">
    <location>
        <begin position="95"/>
        <end position="237"/>
    </location>
</feature>
<proteinExistence type="inferred from homology"/>
<dbReference type="NCBIfam" id="TIGR00350">
    <property type="entry name" value="lytR_cpsA_psr"/>
    <property type="match status" value="1"/>
</dbReference>
<dbReference type="STRING" id="679197.HMPREF9336_04113"/>
<dbReference type="HOGENOM" id="CLU_016455_0_1_11"/>
<dbReference type="RefSeq" id="WP_021030038.1">
    <property type="nucleotide sequence ID" value="NZ_KI391953.1"/>
</dbReference>
<keyword evidence="4" id="KW-1185">Reference proteome</keyword>
<dbReference type="Pfam" id="PF03816">
    <property type="entry name" value="LytR_cpsA_psr"/>
    <property type="match status" value="1"/>
</dbReference>
<comment type="similarity">
    <text evidence="1">Belongs to the LytR/CpsA/Psr (LCP) family.</text>
</comment>
<dbReference type="Proteomes" id="UP000004816">
    <property type="component" value="Unassembled WGS sequence"/>
</dbReference>
<organism evidence="3 4">
    <name type="scientific">Segniliparus rugosus (strain ATCC BAA-974 / DSM 45345 / CCUG 50838 / CIP 108380 / JCM 13579 / CDC 945)</name>
    <dbReference type="NCBI Taxonomy" id="679197"/>
    <lineage>
        <taxon>Bacteria</taxon>
        <taxon>Bacillati</taxon>
        <taxon>Actinomycetota</taxon>
        <taxon>Actinomycetes</taxon>
        <taxon>Mycobacteriales</taxon>
        <taxon>Segniliparaceae</taxon>
        <taxon>Segniliparus</taxon>
    </lineage>
</organism>
<dbReference type="InterPro" id="IPR050922">
    <property type="entry name" value="LytR/CpsA/Psr_CW_biosynth"/>
</dbReference>
<dbReference type="AlphaFoldDB" id="U1M223"/>
<evidence type="ECO:0000313" key="4">
    <source>
        <dbReference type="Proteomes" id="UP000004816"/>
    </source>
</evidence>
<reference evidence="3 4" key="1">
    <citation type="journal article" date="2011" name="Stand. Genomic Sci.">
        <title>High quality draft genome sequence of Segniliparus rugosus CDC 945(T)= (ATCC BAA-974(T)).</title>
        <authorList>
            <person name="Earl A.M."/>
            <person name="Desjardins C.A."/>
            <person name="Fitzgerald M.G."/>
            <person name="Arachchi H.M."/>
            <person name="Zeng Q."/>
            <person name="Mehta T."/>
            <person name="Griggs A."/>
            <person name="Birren B.W."/>
            <person name="Toney N.C."/>
            <person name="Carr J."/>
            <person name="Posey J."/>
            <person name="Butler W.R."/>
        </authorList>
    </citation>
    <scope>NUCLEOTIDE SEQUENCE [LARGE SCALE GENOMIC DNA]</scope>
    <source>
        <strain evidence="4">ATCC BAA-974 / DSM 45345 / CCUG 50838 / CIP 108380 / JCM 13579 / CDC 945</strain>
    </source>
</reference>
<evidence type="ECO:0000259" key="2">
    <source>
        <dbReference type="Pfam" id="PF03816"/>
    </source>
</evidence>
<dbReference type="PANTHER" id="PTHR33392:SF6">
    <property type="entry name" value="POLYISOPRENYL-TEICHOIC ACID--PEPTIDOGLYCAN TEICHOIC ACID TRANSFERASE TAGU"/>
    <property type="match status" value="1"/>
</dbReference>
<evidence type="ECO:0000313" key="3">
    <source>
        <dbReference type="EMBL" id="ERG69417.1"/>
    </source>
</evidence>
<dbReference type="EMBL" id="ACZI02000001">
    <property type="protein sequence ID" value="ERG69417.1"/>
    <property type="molecule type" value="Genomic_DNA"/>
</dbReference>
<name>U1M223_SEGRC</name>
<comment type="caution">
    <text evidence="3">The sequence shown here is derived from an EMBL/GenBank/DDBJ whole genome shotgun (WGS) entry which is preliminary data.</text>
</comment>
<gene>
    <name evidence="3" type="ORF">HMPREF9336_04113</name>
</gene>